<sequence>MAESRLATNGRTTVPAGVREALGMTPGTRLVWHVMPDGEVLLRAKSKSLLELAGTAESPVKGVTIEDMKAWRRYRG</sequence>
<keyword evidence="1" id="KW-0238">DNA-binding</keyword>
<organism evidence="3 4">
    <name type="scientific">Paraburkholderia dipogonis</name>
    <dbReference type="NCBI Taxonomy" id="1211383"/>
    <lineage>
        <taxon>Bacteria</taxon>
        <taxon>Pseudomonadati</taxon>
        <taxon>Pseudomonadota</taxon>
        <taxon>Betaproteobacteria</taxon>
        <taxon>Burkholderiales</taxon>
        <taxon>Burkholderiaceae</taxon>
        <taxon>Paraburkholderia</taxon>
    </lineage>
</organism>
<gene>
    <name evidence="3" type="ORF">PQR57_13870</name>
</gene>
<dbReference type="EMBL" id="JAQQEZ010000008">
    <property type="protein sequence ID" value="MFM0002101.1"/>
    <property type="molecule type" value="Genomic_DNA"/>
</dbReference>
<feature type="domain" description="SpoVT-AbrB" evidence="2">
    <location>
        <begin position="1"/>
        <end position="47"/>
    </location>
</feature>
<dbReference type="Pfam" id="PF04014">
    <property type="entry name" value="MazE_antitoxin"/>
    <property type="match status" value="1"/>
</dbReference>
<dbReference type="InterPro" id="IPR007159">
    <property type="entry name" value="SpoVT-AbrB_dom"/>
</dbReference>
<comment type="caution">
    <text evidence="3">The sequence shown here is derived from an EMBL/GenBank/DDBJ whole genome shotgun (WGS) entry which is preliminary data.</text>
</comment>
<accession>A0ABW9AQR2</accession>
<evidence type="ECO:0000313" key="3">
    <source>
        <dbReference type="EMBL" id="MFM0002101.1"/>
    </source>
</evidence>
<dbReference type="NCBIfam" id="TIGR01439">
    <property type="entry name" value="lp_hng_hel_AbrB"/>
    <property type="match status" value="1"/>
</dbReference>
<dbReference type="InterPro" id="IPR037914">
    <property type="entry name" value="SpoVT-AbrB_sf"/>
</dbReference>
<dbReference type="SMART" id="SM00966">
    <property type="entry name" value="SpoVT_AbrB"/>
    <property type="match status" value="1"/>
</dbReference>
<protein>
    <submittedName>
        <fullName evidence="3">AbrB family transcriptional regulator</fullName>
    </submittedName>
</protein>
<dbReference type="Proteomes" id="UP001629230">
    <property type="component" value="Unassembled WGS sequence"/>
</dbReference>
<reference evidence="3 4" key="1">
    <citation type="journal article" date="2024" name="Chem. Sci.">
        <title>Discovery of megapolipeptins by genome mining of a Burkholderiales bacteria collection.</title>
        <authorList>
            <person name="Paulo B.S."/>
            <person name="Recchia M.J.J."/>
            <person name="Lee S."/>
            <person name="Fergusson C.H."/>
            <person name="Romanowski S.B."/>
            <person name="Hernandez A."/>
            <person name="Krull N."/>
            <person name="Liu D.Y."/>
            <person name="Cavanagh H."/>
            <person name="Bos A."/>
            <person name="Gray C.A."/>
            <person name="Murphy B.T."/>
            <person name="Linington R.G."/>
            <person name="Eustaquio A.S."/>
        </authorList>
    </citation>
    <scope>NUCLEOTIDE SEQUENCE [LARGE SCALE GENOMIC DNA]</scope>
    <source>
        <strain evidence="3 4">RL17-350-BIC-A</strain>
    </source>
</reference>
<name>A0ABW9AQR2_9BURK</name>
<proteinExistence type="predicted"/>
<dbReference type="Gene3D" id="2.10.260.10">
    <property type="match status" value="1"/>
</dbReference>
<evidence type="ECO:0000313" key="4">
    <source>
        <dbReference type="Proteomes" id="UP001629230"/>
    </source>
</evidence>
<evidence type="ECO:0000259" key="2">
    <source>
        <dbReference type="PROSITE" id="PS51740"/>
    </source>
</evidence>
<dbReference type="PROSITE" id="PS51740">
    <property type="entry name" value="SPOVT_ABRB"/>
    <property type="match status" value="1"/>
</dbReference>
<keyword evidence="4" id="KW-1185">Reference proteome</keyword>
<dbReference type="SUPFAM" id="SSF89447">
    <property type="entry name" value="AbrB/MazE/MraZ-like"/>
    <property type="match status" value="1"/>
</dbReference>
<evidence type="ECO:0000256" key="1">
    <source>
        <dbReference type="PROSITE-ProRule" id="PRU01076"/>
    </source>
</evidence>